<evidence type="ECO:0000313" key="12">
    <source>
        <dbReference type="Proteomes" id="UP001139104"/>
    </source>
</evidence>
<evidence type="ECO:0000256" key="10">
    <source>
        <dbReference type="SAM" id="Phobius"/>
    </source>
</evidence>
<dbReference type="Gene3D" id="1.10.3080.10">
    <property type="entry name" value="Clc chloride channel"/>
    <property type="match status" value="1"/>
</dbReference>
<accession>A0ABS9Z6T5</accession>
<keyword evidence="9" id="KW-0407">Ion channel</keyword>
<dbReference type="PANTHER" id="PTHR43427">
    <property type="entry name" value="CHLORIDE CHANNEL PROTEIN CLC-E"/>
    <property type="match status" value="1"/>
</dbReference>
<evidence type="ECO:0000256" key="4">
    <source>
        <dbReference type="ARBA" id="ARBA00022989"/>
    </source>
</evidence>
<keyword evidence="8" id="KW-0868">Chloride</keyword>
<evidence type="ECO:0000256" key="1">
    <source>
        <dbReference type="ARBA" id="ARBA00004141"/>
    </source>
</evidence>
<keyword evidence="5" id="KW-0406">Ion transport</keyword>
<feature type="transmembrane region" description="Helical" evidence="10">
    <location>
        <begin position="220"/>
        <end position="241"/>
    </location>
</feature>
<proteinExistence type="predicted"/>
<name>A0ABS9Z6T5_9HYPH</name>
<evidence type="ECO:0000256" key="6">
    <source>
        <dbReference type="ARBA" id="ARBA00023136"/>
    </source>
</evidence>
<sequence>MPFWIAVVLTGVAAGVGAALLTALLMKVQDLSWGASDPAALTEAARRAAPGRHVLLLLAAGLLTGAGGWLLARFVPGGETDITEAIWFRAGRLPTIKTLGSAALSTVIVAMGAALGREGAPKHAGAAFGNLASGLQKLSDEQRRLLVAIGAGAGMAAVYSVPLGGALFALEVVRGQLALRLLLPALTATTIATKVAMFVIPDAPIYTVPVYHVGLADFAFAALAAPIIGLWSVAFVRLIAWADRSRPSGWRRILAPFLVFAAVGLVSIPLPQVLGNGQDVAQELFRQPLPLFALLVLVPVRPLCTVASVASGAPGGLFTPSLSAGALMGAALGVLWLHIDPQGDLSLYAIICAGAMLAATTQGPISSLVMMMELTGHARFFTLPMLVAIIIATAIARTIEPRSIYEARLSDQQVAERFRVRGARPTPARPRRAI</sequence>
<evidence type="ECO:0000256" key="8">
    <source>
        <dbReference type="ARBA" id="ARBA00023214"/>
    </source>
</evidence>
<evidence type="ECO:0000256" key="7">
    <source>
        <dbReference type="ARBA" id="ARBA00023173"/>
    </source>
</evidence>
<comment type="subcellular location">
    <subcellularLocation>
        <location evidence="1">Membrane</location>
        <topology evidence="1">Multi-pass membrane protein</topology>
    </subcellularLocation>
</comment>
<protein>
    <submittedName>
        <fullName evidence="11">Chloride channel protein</fullName>
    </submittedName>
</protein>
<keyword evidence="7" id="KW-0869">Chloride channel</keyword>
<feature type="transmembrane region" description="Helical" evidence="10">
    <location>
        <begin position="345"/>
        <end position="368"/>
    </location>
</feature>
<dbReference type="PANTHER" id="PTHR43427:SF6">
    <property type="entry name" value="CHLORIDE CHANNEL PROTEIN CLC-E"/>
    <property type="match status" value="1"/>
</dbReference>
<keyword evidence="2" id="KW-0813">Transport</keyword>
<dbReference type="SUPFAM" id="SSF81340">
    <property type="entry name" value="Clc chloride channel"/>
    <property type="match status" value="1"/>
</dbReference>
<dbReference type="Pfam" id="PF00654">
    <property type="entry name" value="Voltage_CLC"/>
    <property type="match status" value="1"/>
</dbReference>
<keyword evidence="6 10" id="KW-0472">Membrane</keyword>
<feature type="transmembrane region" description="Helical" evidence="10">
    <location>
        <begin position="177"/>
        <end position="200"/>
    </location>
</feature>
<dbReference type="RefSeq" id="WP_243067288.1">
    <property type="nucleotide sequence ID" value="NZ_JAIVFP010000001.1"/>
</dbReference>
<dbReference type="InterPro" id="IPR001807">
    <property type="entry name" value="ClC"/>
</dbReference>
<evidence type="ECO:0000313" key="11">
    <source>
        <dbReference type="EMBL" id="MCI4683328.1"/>
    </source>
</evidence>
<dbReference type="EMBL" id="JAIVFP010000001">
    <property type="protein sequence ID" value="MCI4683328.1"/>
    <property type="molecule type" value="Genomic_DNA"/>
</dbReference>
<organism evidence="11 12">
    <name type="scientific">Candidatus Rhodoblastus alkanivorans</name>
    <dbReference type="NCBI Taxonomy" id="2954117"/>
    <lineage>
        <taxon>Bacteria</taxon>
        <taxon>Pseudomonadati</taxon>
        <taxon>Pseudomonadota</taxon>
        <taxon>Alphaproteobacteria</taxon>
        <taxon>Hyphomicrobiales</taxon>
        <taxon>Rhodoblastaceae</taxon>
        <taxon>Rhodoblastus</taxon>
    </lineage>
</organism>
<comment type="caution">
    <text evidence="11">The sequence shown here is derived from an EMBL/GenBank/DDBJ whole genome shotgun (WGS) entry which is preliminary data.</text>
</comment>
<dbReference type="Proteomes" id="UP001139104">
    <property type="component" value="Unassembled WGS sequence"/>
</dbReference>
<feature type="transmembrane region" description="Helical" evidence="10">
    <location>
        <begin position="6"/>
        <end position="26"/>
    </location>
</feature>
<dbReference type="InterPro" id="IPR014743">
    <property type="entry name" value="Cl-channel_core"/>
</dbReference>
<keyword evidence="4 10" id="KW-1133">Transmembrane helix</keyword>
<feature type="transmembrane region" description="Helical" evidence="10">
    <location>
        <begin position="380"/>
        <end position="399"/>
    </location>
</feature>
<evidence type="ECO:0000256" key="2">
    <source>
        <dbReference type="ARBA" id="ARBA00022448"/>
    </source>
</evidence>
<keyword evidence="12" id="KW-1185">Reference proteome</keyword>
<feature type="transmembrane region" description="Helical" evidence="10">
    <location>
        <begin position="145"/>
        <end position="170"/>
    </location>
</feature>
<feature type="transmembrane region" description="Helical" evidence="10">
    <location>
        <begin position="54"/>
        <end position="72"/>
    </location>
</feature>
<gene>
    <name evidence="11" type="ORF">K2U94_11200</name>
</gene>
<dbReference type="PRINTS" id="PR00762">
    <property type="entry name" value="CLCHANNEL"/>
</dbReference>
<keyword evidence="3 10" id="KW-0812">Transmembrane</keyword>
<reference evidence="11" key="1">
    <citation type="journal article" date="2022" name="ISME J.">
        <title>Identification of active gaseous-alkane degraders at natural gas seeps.</title>
        <authorList>
            <person name="Farhan Ul Haque M."/>
            <person name="Hernandez M."/>
            <person name="Crombie A.T."/>
            <person name="Murrell J.C."/>
        </authorList>
    </citation>
    <scope>NUCLEOTIDE SEQUENCE</scope>
    <source>
        <strain evidence="11">PC2</strain>
    </source>
</reference>
<evidence type="ECO:0000256" key="3">
    <source>
        <dbReference type="ARBA" id="ARBA00022692"/>
    </source>
</evidence>
<feature type="transmembrane region" description="Helical" evidence="10">
    <location>
        <begin position="253"/>
        <end position="271"/>
    </location>
</feature>
<dbReference type="InterPro" id="IPR050368">
    <property type="entry name" value="ClC-type_chloride_channel"/>
</dbReference>
<evidence type="ECO:0000256" key="5">
    <source>
        <dbReference type="ARBA" id="ARBA00023065"/>
    </source>
</evidence>
<evidence type="ECO:0000256" key="9">
    <source>
        <dbReference type="ARBA" id="ARBA00023303"/>
    </source>
</evidence>
<feature type="transmembrane region" description="Helical" evidence="10">
    <location>
        <begin position="317"/>
        <end position="339"/>
    </location>
</feature>